<evidence type="ECO:0000313" key="3">
    <source>
        <dbReference type="WBParaSite" id="jg26043"/>
    </source>
</evidence>
<dbReference type="Gene3D" id="3.40.50.300">
    <property type="entry name" value="P-loop containing nucleotide triphosphate hydrolases"/>
    <property type="match status" value="1"/>
</dbReference>
<proteinExistence type="predicted"/>
<protein>
    <submittedName>
        <fullName evidence="3">Uncharacterized protein</fullName>
    </submittedName>
</protein>
<dbReference type="InterPro" id="IPR027417">
    <property type="entry name" value="P-loop_NTPase"/>
</dbReference>
<dbReference type="SUPFAM" id="SSF52540">
    <property type="entry name" value="P-loop containing nucleoside triphosphate hydrolases"/>
    <property type="match status" value="1"/>
</dbReference>
<evidence type="ECO:0000256" key="1">
    <source>
        <dbReference type="SAM" id="MobiDB-lite"/>
    </source>
</evidence>
<dbReference type="Pfam" id="PF00406">
    <property type="entry name" value="ADK"/>
    <property type="match status" value="1"/>
</dbReference>
<feature type="region of interest" description="Disordered" evidence="1">
    <location>
        <begin position="495"/>
        <end position="525"/>
    </location>
</feature>
<keyword evidence="2" id="KW-1185">Reference proteome</keyword>
<organism evidence="2 3">
    <name type="scientific">Ditylenchus dipsaci</name>
    <dbReference type="NCBI Taxonomy" id="166011"/>
    <lineage>
        <taxon>Eukaryota</taxon>
        <taxon>Metazoa</taxon>
        <taxon>Ecdysozoa</taxon>
        <taxon>Nematoda</taxon>
        <taxon>Chromadorea</taxon>
        <taxon>Rhabditida</taxon>
        <taxon>Tylenchina</taxon>
        <taxon>Tylenchomorpha</taxon>
        <taxon>Sphaerularioidea</taxon>
        <taxon>Anguinidae</taxon>
        <taxon>Anguininae</taxon>
        <taxon>Ditylenchus</taxon>
    </lineage>
</organism>
<feature type="compositionally biased region" description="Polar residues" evidence="1">
    <location>
        <begin position="495"/>
        <end position="508"/>
    </location>
</feature>
<feature type="region of interest" description="Disordered" evidence="1">
    <location>
        <begin position="1"/>
        <end position="31"/>
    </location>
</feature>
<dbReference type="AlphaFoldDB" id="A0A915E3D8"/>
<sequence>MGCAPSNAGGNSIKLGRNTKKTAHKDSSDSGEFNATLRHLLKVHPPVQIDIGSGVRAPQDDQHQTVIFIFGGPGSLKGILTQELAQEFEFVTISVEDVVFSYLPSKVANTVSSTVEMQELLKRDPKIVNLKWILQMISAKLGTSTSQRFIIDIVPELSSLLRSEAFTARDHDQLLEEFDRKHQVLFALHLYMAEERQLLEGKNSNGTANATKSVDRNIELGEMSAEMSAFIKGVDEADKGRLERRLESFHSASESFLDYFRKTKRVVRLDLKVPSNEELMPTASRMFVNFGFGRNNDSIRVVLFVAGDYQVEDIDLSYYRLRKIRLSEVSHDKEETLSQQIRAVRKFIYRTAQPNENIIVIMKGINNTDYPPSKRINFLEYHSTYLDFFIRNREKRSPRCRCKMSFRAITSPIGEVCLFPDALPSKLCKKIDQTANHLTISTTRCNEEISLMLTPPSPKVFPTSARHSPNYRHFSKSSQSSAKLNVHVEMATGENYQRASSALKSPKQTYRRRSHSATPSPLRIL</sequence>
<reference evidence="3" key="1">
    <citation type="submission" date="2022-11" db="UniProtKB">
        <authorList>
            <consortium name="WormBaseParasite"/>
        </authorList>
    </citation>
    <scope>IDENTIFICATION</scope>
</reference>
<accession>A0A915E3D8</accession>
<name>A0A915E3D8_9BILA</name>
<dbReference type="WBParaSite" id="jg26043">
    <property type="protein sequence ID" value="jg26043"/>
    <property type="gene ID" value="jg26043"/>
</dbReference>
<evidence type="ECO:0000313" key="2">
    <source>
        <dbReference type="Proteomes" id="UP000887574"/>
    </source>
</evidence>
<dbReference type="Proteomes" id="UP000887574">
    <property type="component" value="Unplaced"/>
</dbReference>